<dbReference type="AlphaFoldDB" id="Q3SH74"/>
<dbReference type="Gene3D" id="3.40.367.20">
    <property type="match status" value="1"/>
</dbReference>
<reference evidence="4 5" key="1">
    <citation type="journal article" date="2006" name="J. Bacteriol.">
        <title>The genome sequence of the obligately chemolithoautotrophic, facultatively anaerobic bacterium Thiobacillus denitrificans.</title>
        <authorList>
            <person name="Beller H.R."/>
            <person name="Chain P.S."/>
            <person name="Letain T.E."/>
            <person name="Chakicherla A."/>
            <person name="Larimer F.W."/>
            <person name="Richardson P.M."/>
            <person name="Coleman M.A."/>
            <person name="Wood A.P."/>
            <person name="Kelly D.P."/>
        </authorList>
    </citation>
    <scope>NUCLEOTIDE SEQUENCE [LARGE SCALE GENOMIC DNA]</scope>
    <source>
        <strain evidence="4 5">ATCC 25259</strain>
    </source>
</reference>
<evidence type="ECO:0000313" key="5">
    <source>
        <dbReference type="Proteomes" id="UP000008291"/>
    </source>
</evidence>
<name>Q3SH74_THIDA</name>
<dbReference type="PANTHER" id="PTHR47363:SF1">
    <property type="entry name" value="GLUCOKINASE"/>
    <property type="match status" value="1"/>
</dbReference>
<dbReference type="GO" id="GO:0006096">
    <property type="term" value="P:glycolytic process"/>
    <property type="evidence" value="ECO:0007669"/>
    <property type="project" value="InterPro"/>
</dbReference>
<dbReference type="CDD" id="cd24008">
    <property type="entry name" value="ASKHA_NBD_GLK"/>
    <property type="match status" value="1"/>
</dbReference>
<dbReference type="SUPFAM" id="SSF53067">
    <property type="entry name" value="Actin-like ATPase domain"/>
    <property type="match status" value="1"/>
</dbReference>
<evidence type="ECO:0000313" key="4">
    <source>
        <dbReference type="EMBL" id="AAZ98015.1"/>
    </source>
</evidence>
<evidence type="ECO:0000256" key="1">
    <source>
        <dbReference type="ARBA" id="ARBA00022679"/>
    </source>
</evidence>
<dbReference type="Pfam" id="PF02685">
    <property type="entry name" value="Glucokinase"/>
    <property type="match status" value="1"/>
</dbReference>
<evidence type="ECO:0000256" key="2">
    <source>
        <dbReference type="ARBA" id="ARBA00022777"/>
    </source>
</evidence>
<dbReference type="Proteomes" id="UP000008291">
    <property type="component" value="Chromosome"/>
</dbReference>
<dbReference type="OrthoDB" id="257751at2"/>
<organism evidence="4 5">
    <name type="scientific">Thiobacillus denitrificans (strain ATCC 25259 / T1)</name>
    <dbReference type="NCBI Taxonomy" id="292415"/>
    <lineage>
        <taxon>Bacteria</taxon>
        <taxon>Pseudomonadati</taxon>
        <taxon>Pseudomonadota</taxon>
        <taxon>Betaproteobacteria</taxon>
        <taxon>Nitrosomonadales</taxon>
        <taxon>Thiobacillaceae</taxon>
        <taxon>Thiobacillus</taxon>
    </lineage>
</organism>
<keyword evidence="2 4" id="KW-0418">Kinase</keyword>
<dbReference type="EC" id="2.7.1.2" evidence="4"/>
<keyword evidence="1 4" id="KW-0808">Transferase</keyword>
<dbReference type="eggNOG" id="COG0837">
    <property type="taxonomic scope" value="Bacteria"/>
</dbReference>
<dbReference type="GO" id="GO:0005524">
    <property type="term" value="F:ATP binding"/>
    <property type="evidence" value="ECO:0007669"/>
    <property type="project" value="InterPro"/>
</dbReference>
<dbReference type="InterPro" id="IPR043129">
    <property type="entry name" value="ATPase_NBD"/>
</dbReference>
<dbReference type="Gene3D" id="3.30.420.40">
    <property type="match status" value="1"/>
</dbReference>
<dbReference type="GO" id="GO:0005536">
    <property type="term" value="F:D-glucose binding"/>
    <property type="evidence" value="ECO:0007669"/>
    <property type="project" value="InterPro"/>
</dbReference>
<keyword evidence="5" id="KW-1185">Reference proteome</keyword>
<dbReference type="PANTHER" id="PTHR47363">
    <property type="entry name" value="GLUCOKINASE"/>
    <property type="match status" value="1"/>
</dbReference>
<dbReference type="RefSeq" id="WP_011312574.1">
    <property type="nucleotide sequence ID" value="NC_007404.1"/>
</dbReference>
<accession>Q3SH74</accession>
<proteinExistence type="inferred from homology"/>
<sequence>MEWIAGDIGGTKSWLVWIGPPGDGLHPRFERVYPSADFVSAEALLRQFLADSGIQGRPDGLILAVAGPSQAEHVKLTNLDWWIDAAELQLALGIPQVHIVNDFEAAAAGLATLVPADYVEINPGQPDPLGVRAITGAGTGLGLAFLVHDPAGRETSYPTEGGHVDFAPANAMQDRLLKRLRKQYGHVSWERVVSGSAMSELYAFCCVELGTTPCSASCDGACLVAAAAADDIAAEAALDLFVDLYGAWVGNVALLYRPRGGLYIAGGVSAHLQKRIAAPRFMAAALDKGRMRRVVESTPIFLITSPRLGVQGALALREAAAHSRRDRRTHER</sequence>
<gene>
    <name evidence="4" type="ordered locus">Tbd_2062</name>
</gene>
<dbReference type="HOGENOM" id="CLU_042582_0_0_4"/>
<dbReference type="GO" id="GO:0004340">
    <property type="term" value="F:glucokinase activity"/>
    <property type="evidence" value="ECO:0007669"/>
    <property type="project" value="UniProtKB-EC"/>
</dbReference>
<dbReference type="KEGG" id="tbd:Tbd_2062"/>
<protein>
    <submittedName>
        <fullName evidence="4">Glucokinase</fullName>
        <ecNumber evidence="4">2.7.1.2</ecNumber>
    </submittedName>
</protein>
<evidence type="ECO:0000256" key="3">
    <source>
        <dbReference type="RuleBase" id="RU004046"/>
    </source>
</evidence>
<dbReference type="InterPro" id="IPR003836">
    <property type="entry name" value="Glucokinase"/>
</dbReference>
<dbReference type="STRING" id="292415.Tbd_2062"/>
<comment type="similarity">
    <text evidence="3">Belongs to the bacterial glucokinase family.</text>
</comment>
<dbReference type="EMBL" id="CP000116">
    <property type="protein sequence ID" value="AAZ98015.1"/>
    <property type="molecule type" value="Genomic_DNA"/>
</dbReference>